<dbReference type="RefSeq" id="WP_310304706.1">
    <property type="nucleotide sequence ID" value="NZ_BAAAPS010000005.1"/>
</dbReference>
<dbReference type="Proteomes" id="UP001183648">
    <property type="component" value="Unassembled WGS sequence"/>
</dbReference>
<feature type="transmembrane region" description="Helical" evidence="1">
    <location>
        <begin position="256"/>
        <end position="278"/>
    </location>
</feature>
<keyword evidence="1" id="KW-0812">Transmembrane</keyword>
<sequence length="282" mass="29415">MQSSNPVFNRSEGFNGRGQTTYAGNGMSYPAYGAPAEAGQWQGGGYSETRPMTIDSVVQKTGITLAVVVVVAAATWVLTPPIDSIDAARTLGSIAMLGALGGFALSLVNSFKRVVSPALVIAYAAFEGLFVGGFSKAIETQFSGPNGSGGLVIGAVVGTFGAVGGTLAAYKFFDIQVGSRFRKWAVAAMFGFVGVALLDFVLGIFHADLGLLGFGPAGLLFSILGLGIGVIMLILDFDFVERGIAAGLPERESWRAAFGLTVTIIWIYIQLLKILAILRGQD</sequence>
<dbReference type="PANTHER" id="PTHR41282">
    <property type="entry name" value="CONSERVED TRANSMEMBRANE PROTEIN-RELATED"/>
    <property type="match status" value="1"/>
</dbReference>
<dbReference type="EMBL" id="JAVDYG010000001">
    <property type="protein sequence ID" value="MDR7363836.1"/>
    <property type="molecule type" value="Genomic_DNA"/>
</dbReference>
<keyword evidence="1" id="KW-1133">Transmembrane helix</keyword>
<accession>A0ABU2BZK6</accession>
<feature type="transmembrane region" description="Helical" evidence="1">
    <location>
        <begin position="211"/>
        <end position="235"/>
    </location>
</feature>
<evidence type="ECO:0000256" key="1">
    <source>
        <dbReference type="SAM" id="Phobius"/>
    </source>
</evidence>
<protein>
    <submittedName>
        <fullName evidence="2">YccA/Bax inhibitor family protein</fullName>
    </submittedName>
</protein>
<name>A0ABU2BZK6_9ACTN</name>
<feature type="transmembrane region" description="Helical" evidence="1">
    <location>
        <begin position="185"/>
        <end position="205"/>
    </location>
</feature>
<feature type="transmembrane region" description="Helical" evidence="1">
    <location>
        <begin position="57"/>
        <end position="78"/>
    </location>
</feature>
<organism evidence="2 3">
    <name type="scientific">Nocardioides marmoribigeumensis</name>
    <dbReference type="NCBI Taxonomy" id="433649"/>
    <lineage>
        <taxon>Bacteria</taxon>
        <taxon>Bacillati</taxon>
        <taxon>Actinomycetota</taxon>
        <taxon>Actinomycetes</taxon>
        <taxon>Propionibacteriales</taxon>
        <taxon>Nocardioidaceae</taxon>
        <taxon>Nocardioides</taxon>
    </lineage>
</organism>
<feature type="transmembrane region" description="Helical" evidence="1">
    <location>
        <begin position="120"/>
        <end position="138"/>
    </location>
</feature>
<comment type="caution">
    <text evidence="2">The sequence shown here is derived from an EMBL/GenBank/DDBJ whole genome shotgun (WGS) entry which is preliminary data.</text>
</comment>
<keyword evidence="1" id="KW-0472">Membrane</keyword>
<feature type="transmembrane region" description="Helical" evidence="1">
    <location>
        <begin position="90"/>
        <end position="108"/>
    </location>
</feature>
<dbReference type="PIRSF" id="PIRSF009160">
    <property type="entry name" value="UCP009160"/>
    <property type="match status" value="1"/>
</dbReference>
<evidence type="ECO:0000313" key="2">
    <source>
        <dbReference type="EMBL" id="MDR7363836.1"/>
    </source>
</evidence>
<reference evidence="2 3" key="1">
    <citation type="submission" date="2023-07" db="EMBL/GenBank/DDBJ databases">
        <title>Sequencing the genomes of 1000 actinobacteria strains.</title>
        <authorList>
            <person name="Klenk H.-P."/>
        </authorList>
    </citation>
    <scope>NUCLEOTIDE SEQUENCE [LARGE SCALE GENOMIC DNA]</scope>
    <source>
        <strain evidence="2 3">DSM 19426</strain>
    </source>
</reference>
<dbReference type="Pfam" id="PF12811">
    <property type="entry name" value="BaxI_1"/>
    <property type="match status" value="1"/>
</dbReference>
<gene>
    <name evidence="2" type="ORF">J2S63_003389</name>
</gene>
<feature type="transmembrane region" description="Helical" evidence="1">
    <location>
        <begin position="150"/>
        <end position="173"/>
    </location>
</feature>
<keyword evidence="3" id="KW-1185">Reference proteome</keyword>
<dbReference type="PANTHER" id="PTHR41282:SF1">
    <property type="entry name" value="CONSERVED TRANSMEMBRANE PROTEIN-RELATED"/>
    <property type="match status" value="1"/>
</dbReference>
<proteinExistence type="predicted"/>
<evidence type="ECO:0000313" key="3">
    <source>
        <dbReference type="Proteomes" id="UP001183648"/>
    </source>
</evidence>
<dbReference type="InterPro" id="IPR010539">
    <property type="entry name" value="BaxI_1-like"/>
</dbReference>